<evidence type="ECO:0000313" key="7">
    <source>
        <dbReference type="EMBL" id="HIZ45747.1"/>
    </source>
</evidence>
<accession>A0A9D2EY29</accession>
<dbReference type="PROSITE" id="PS51071">
    <property type="entry name" value="HTH_RPIR"/>
    <property type="match status" value="1"/>
</dbReference>
<dbReference type="SUPFAM" id="SSF46689">
    <property type="entry name" value="Homeodomain-like"/>
    <property type="match status" value="1"/>
</dbReference>
<evidence type="ECO:0000259" key="4">
    <source>
        <dbReference type="PROSITE" id="PS50943"/>
    </source>
</evidence>
<dbReference type="InterPro" id="IPR046348">
    <property type="entry name" value="SIS_dom_sf"/>
</dbReference>
<reference evidence="7" key="1">
    <citation type="journal article" date="2021" name="PeerJ">
        <title>Extensive microbial diversity within the chicken gut microbiome revealed by metagenomics and culture.</title>
        <authorList>
            <person name="Gilroy R."/>
            <person name="Ravi A."/>
            <person name="Getino M."/>
            <person name="Pursley I."/>
            <person name="Horton D.L."/>
            <person name="Alikhan N.F."/>
            <person name="Baker D."/>
            <person name="Gharbi K."/>
            <person name="Hall N."/>
            <person name="Watson M."/>
            <person name="Adriaenssens E.M."/>
            <person name="Foster-Nyarko E."/>
            <person name="Jarju S."/>
            <person name="Secka A."/>
            <person name="Antonio M."/>
            <person name="Oren A."/>
            <person name="Chaudhuri R.R."/>
            <person name="La Ragione R."/>
            <person name="Hildebrand F."/>
            <person name="Pallen M.J."/>
        </authorList>
    </citation>
    <scope>NUCLEOTIDE SEQUENCE</scope>
    <source>
        <strain evidence="7">ChiHjej12B11-14209</strain>
    </source>
</reference>
<dbReference type="InterPro" id="IPR000281">
    <property type="entry name" value="HTH_RpiR"/>
</dbReference>
<dbReference type="InterPro" id="IPR001347">
    <property type="entry name" value="SIS_dom"/>
</dbReference>
<feature type="domain" description="HTH cro/C1-type" evidence="4">
    <location>
        <begin position="50"/>
        <end position="70"/>
    </location>
</feature>
<keyword evidence="1" id="KW-0805">Transcription regulation</keyword>
<feature type="domain" description="HTH rpiR-type" evidence="5">
    <location>
        <begin position="17"/>
        <end position="93"/>
    </location>
</feature>
<dbReference type="EMBL" id="DXBM01000019">
    <property type="protein sequence ID" value="HIZ45747.1"/>
    <property type="molecule type" value="Genomic_DNA"/>
</dbReference>
<name>A0A9D2EY29_9ACTN</name>
<keyword evidence="3" id="KW-0804">Transcription</keyword>
<dbReference type="Proteomes" id="UP000824062">
    <property type="component" value="Unassembled WGS sequence"/>
</dbReference>
<evidence type="ECO:0000256" key="1">
    <source>
        <dbReference type="ARBA" id="ARBA00023015"/>
    </source>
</evidence>
<dbReference type="PROSITE" id="PS51464">
    <property type="entry name" value="SIS"/>
    <property type="match status" value="1"/>
</dbReference>
<dbReference type="CDD" id="cd00093">
    <property type="entry name" value="HTH_XRE"/>
    <property type="match status" value="1"/>
</dbReference>
<dbReference type="GO" id="GO:1901135">
    <property type="term" value="P:carbohydrate derivative metabolic process"/>
    <property type="evidence" value="ECO:0007669"/>
    <property type="project" value="InterPro"/>
</dbReference>
<dbReference type="Gene3D" id="3.40.50.10490">
    <property type="entry name" value="Glucose-6-phosphate isomerase like protein, domain 1"/>
    <property type="match status" value="1"/>
</dbReference>
<evidence type="ECO:0000259" key="6">
    <source>
        <dbReference type="PROSITE" id="PS51464"/>
    </source>
</evidence>
<dbReference type="CDD" id="cd05013">
    <property type="entry name" value="SIS_RpiR"/>
    <property type="match status" value="1"/>
</dbReference>
<dbReference type="PROSITE" id="PS50943">
    <property type="entry name" value="HTH_CROC1"/>
    <property type="match status" value="1"/>
</dbReference>
<protein>
    <submittedName>
        <fullName evidence="7">MurR/RpiR family transcriptional regulator</fullName>
    </submittedName>
</protein>
<evidence type="ECO:0000259" key="5">
    <source>
        <dbReference type="PROSITE" id="PS51071"/>
    </source>
</evidence>
<sequence>MTDDSRLADTAPQPGEGNLITRIMTSIDSMTEGERRITDYLLKHQSAVYGMSQAKLARACGVSAPTISRYCKRLGEKDYHSFQLALVRAGYLMHDGGSISERDRAISAADVAGSLANLLAAKIGDLTSTIESLPVESLAAAVDAIAAARTMLVAGAGRTLPTALDAAYKFERIGIMCPTSLYYEKLLSSAILLREGDALLLISRSGWTGTLQQVTQAAKDAGATVVLVTANRSCPLARMADHVFLATSTDDMLDGRGGNSRMSEMLIIEALYALVAARRRDSLDYIKRHYSYVMSDVDLP</sequence>
<dbReference type="AlphaFoldDB" id="A0A9D2EY29"/>
<dbReference type="Pfam" id="PF01380">
    <property type="entry name" value="SIS"/>
    <property type="match status" value="1"/>
</dbReference>
<organism evidence="7 8">
    <name type="scientific">Candidatus Olsenella pullistercoris</name>
    <dbReference type="NCBI Taxonomy" id="2838712"/>
    <lineage>
        <taxon>Bacteria</taxon>
        <taxon>Bacillati</taxon>
        <taxon>Actinomycetota</taxon>
        <taxon>Coriobacteriia</taxon>
        <taxon>Coriobacteriales</taxon>
        <taxon>Atopobiaceae</taxon>
        <taxon>Olsenella</taxon>
    </lineage>
</organism>
<dbReference type="GO" id="GO:0003677">
    <property type="term" value="F:DNA binding"/>
    <property type="evidence" value="ECO:0007669"/>
    <property type="project" value="UniProtKB-KW"/>
</dbReference>
<dbReference type="GO" id="GO:0003700">
    <property type="term" value="F:DNA-binding transcription factor activity"/>
    <property type="evidence" value="ECO:0007669"/>
    <property type="project" value="InterPro"/>
</dbReference>
<dbReference type="PANTHER" id="PTHR30514">
    <property type="entry name" value="GLUCOKINASE"/>
    <property type="match status" value="1"/>
</dbReference>
<dbReference type="InterPro" id="IPR001387">
    <property type="entry name" value="Cro/C1-type_HTH"/>
</dbReference>
<reference evidence="7" key="2">
    <citation type="submission" date="2021-04" db="EMBL/GenBank/DDBJ databases">
        <authorList>
            <person name="Gilroy R."/>
        </authorList>
    </citation>
    <scope>NUCLEOTIDE SEQUENCE</scope>
    <source>
        <strain evidence="7">ChiHjej12B11-14209</strain>
    </source>
</reference>
<proteinExistence type="predicted"/>
<evidence type="ECO:0000313" key="8">
    <source>
        <dbReference type="Proteomes" id="UP000824062"/>
    </source>
</evidence>
<dbReference type="InterPro" id="IPR035472">
    <property type="entry name" value="RpiR-like_SIS"/>
</dbReference>
<dbReference type="InterPro" id="IPR009057">
    <property type="entry name" value="Homeodomain-like_sf"/>
</dbReference>
<feature type="domain" description="SIS" evidence="6">
    <location>
        <begin position="141"/>
        <end position="281"/>
    </location>
</feature>
<evidence type="ECO:0000256" key="2">
    <source>
        <dbReference type="ARBA" id="ARBA00023125"/>
    </source>
</evidence>
<comment type="caution">
    <text evidence="7">The sequence shown here is derived from an EMBL/GenBank/DDBJ whole genome shotgun (WGS) entry which is preliminary data.</text>
</comment>
<dbReference type="SUPFAM" id="SSF53697">
    <property type="entry name" value="SIS domain"/>
    <property type="match status" value="1"/>
</dbReference>
<dbReference type="Pfam" id="PF01418">
    <property type="entry name" value="HTH_6"/>
    <property type="match status" value="1"/>
</dbReference>
<dbReference type="Gene3D" id="1.10.10.10">
    <property type="entry name" value="Winged helix-like DNA-binding domain superfamily/Winged helix DNA-binding domain"/>
    <property type="match status" value="1"/>
</dbReference>
<dbReference type="PANTHER" id="PTHR30514:SF1">
    <property type="entry name" value="HTH-TYPE TRANSCRIPTIONAL REGULATOR HEXR-RELATED"/>
    <property type="match status" value="1"/>
</dbReference>
<dbReference type="InterPro" id="IPR036388">
    <property type="entry name" value="WH-like_DNA-bd_sf"/>
</dbReference>
<dbReference type="InterPro" id="IPR047640">
    <property type="entry name" value="RpiR-like"/>
</dbReference>
<keyword evidence="2" id="KW-0238">DNA-binding</keyword>
<dbReference type="GO" id="GO:0097367">
    <property type="term" value="F:carbohydrate derivative binding"/>
    <property type="evidence" value="ECO:0007669"/>
    <property type="project" value="InterPro"/>
</dbReference>
<evidence type="ECO:0000256" key="3">
    <source>
        <dbReference type="ARBA" id="ARBA00023163"/>
    </source>
</evidence>
<gene>
    <name evidence="7" type="ORF">IAA19_01840</name>
</gene>